<keyword evidence="2" id="KW-0430">Lectin</keyword>
<dbReference type="InterPro" id="IPR050258">
    <property type="entry name" value="Leguminous_Lectin"/>
</dbReference>
<dbReference type="PANTHER" id="PTHR32401">
    <property type="entry name" value="CONCANAVALIN A-LIKE LECTIN FAMILY PROTEIN"/>
    <property type="match status" value="1"/>
</dbReference>
<dbReference type="AlphaFoldDB" id="A0A1E5UYL8"/>
<dbReference type="EMBL" id="LWDX02058070">
    <property type="protein sequence ID" value="OEL18003.1"/>
    <property type="molecule type" value="Genomic_DNA"/>
</dbReference>
<dbReference type="InterPro" id="IPR001220">
    <property type="entry name" value="Legume_lectin_dom"/>
</dbReference>
<organism evidence="5 6">
    <name type="scientific">Dichanthelium oligosanthes</name>
    <dbReference type="NCBI Taxonomy" id="888268"/>
    <lineage>
        <taxon>Eukaryota</taxon>
        <taxon>Viridiplantae</taxon>
        <taxon>Streptophyta</taxon>
        <taxon>Embryophyta</taxon>
        <taxon>Tracheophyta</taxon>
        <taxon>Spermatophyta</taxon>
        <taxon>Magnoliopsida</taxon>
        <taxon>Liliopsida</taxon>
        <taxon>Poales</taxon>
        <taxon>Poaceae</taxon>
        <taxon>PACMAD clade</taxon>
        <taxon>Panicoideae</taxon>
        <taxon>Panicodae</taxon>
        <taxon>Paniceae</taxon>
        <taxon>Dichantheliinae</taxon>
        <taxon>Dichanthelium</taxon>
    </lineage>
</organism>
<accession>A0A1E5UYL8</accession>
<evidence type="ECO:0000256" key="3">
    <source>
        <dbReference type="SAM" id="SignalP"/>
    </source>
</evidence>
<feature type="domain" description="Legume lectin" evidence="4">
    <location>
        <begin position="71"/>
        <end position="222"/>
    </location>
</feature>
<evidence type="ECO:0000313" key="5">
    <source>
        <dbReference type="EMBL" id="OEL18003.1"/>
    </source>
</evidence>
<evidence type="ECO:0000256" key="1">
    <source>
        <dbReference type="ARBA" id="ARBA00007606"/>
    </source>
</evidence>
<evidence type="ECO:0000256" key="2">
    <source>
        <dbReference type="ARBA" id="ARBA00022734"/>
    </source>
</evidence>
<proteinExistence type="inferred from homology"/>
<dbReference type="Pfam" id="PF00139">
    <property type="entry name" value="Lectin_legB"/>
    <property type="match status" value="1"/>
</dbReference>
<dbReference type="Proteomes" id="UP000095767">
    <property type="component" value="Unassembled WGS sequence"/>
</dbReference>
<dbReference type="Gene3D" id="2.60.120.200">
    <property type="match status" value="1"/>
</dbReference>
<evidence type="ECO:0000259" key="4">
    <source>
        <dbReference type="Pfam" id="PF00139"/>
    </source>
</evidence>
<sequence length="233" mass="25862">MATVIPHRLAPILCSLLCLPSVIASQQSFHFNFSHPDSFNHADLKFFFLNSSTHPSSEEGPPVAYVEPRTEMTSQNIGGVVYTQPVMLWDEGTSEVASFRLSLAFCLRDYQGGLSKNSTVSRMAIFLGQRQLAVPPPMMSNGANHSKPNTTTSKDQTIEVEFDAYLQQTRHNVCHSHTIRVDVDYIVSKAQVNMTFSSNTVNQSSGCTMMIVQIDYDGRRKRSGEFCNASDAI</sequence>
<reference evidence="5 6" key="1">
    <citation type="submission" date="2016-09" db="EMBL/GenBank/DDBJ databases">
        <title>The draft genome of Dichanthelium oligosanthes: A C3 panicoid grass species.</title>
        <authorList>
            <person name="Studer A.J."/>
            <person name="Schnable J.C."/>
            <person name="Brutnell T.P."/>
        </authorList>
    </citation>
    <scope>NUCLEOTIDE SEQUENCE [LARGE SCALE GENOMIC DNA]</scope>
    <source>
        <strain evidence="6">cv. Kellogg 1175</strain>
        <tissue evidence="5">Leaf</tissue>
    </source>
</reference>
<keyword evidence="6" id="KW-1185">Reference proteome</keyword>
<feature type="signal peptide" evidence="3">
    <location>
        <begin position="1"/>
        <end position="24"/>
    </location>
</feature>
<gene>
    <name evidence="5" type="ORF">BAE44_0020979</name>
</gene>
<evidence type="ECO:0000313" key="6">
    <source>
        <dbReference type="Proteomes" id="UP000095767"/>
    </source>
</evidence>
<protein>
    <recommendedName>
        <fullName evidence="4">Legume lectin domain-containing protein</fullName>
    </recommendedName>
</protein>
<dbReference type="PANTHER" id="PTHR32401:SF56">
    <property type="entry name" value="OS09G0336400 PROTEIN"/>
    <property type="match status" value="1"/>
</dbReference>
<comment type="similarity">
    <text evidence="1">Belongs to the leguminous lectin family.</text>
</comment>
<dbReference type="InterPro" id="IPR013320">
    <property type="entry name" value="ConA-like_dom_sf"/>
</dbReference>
<keyword evidence="3" id="KW-0732">Signal</keyword>
<name>A0A1E5UYL8_9POAL</name>
<dbReference type="OrthoDB" id="1389823at2759"/>
<dbReference type="SUPFAM" id="SSF49899">
    <property type="entry name" value="Concanavalin A-like lectins/glucanases"/>
    <property type="match status" value="1"/>
</dbReference>
<comment type="caution">
    <text evidence="5">The sequence shown here is derived from an EMBL/GenBank/DDBJ whole genome shotgun (WGS) entry which is preliminary data.</text>
</comment>
<feature type="chain" id="PRO_5009187500" description="Legume lectin domain-containing protein" evidence="3">
    <location>
        <begin position="25"/>
        <end position="233"/>
    </location>
</feature>
<dbReference type="GO" id="GO:0030246">
    <property type="term" value="F:carbohydrate binding"/>
    <property type="evidence" value="ECO:0007669"/>
    <property type="project" value="UniProtKB-KW"/>
</dbReference>